<name>A0A3P6SEH1_CYLGO</name>
<evidence type="ECO:0000313" key="5">
    <source>
        <dbReference type="EMBL" id="VDK72976.1"/>
    </source>
</evidence>
<dbReference type="SMART" id="SM01088">
    <property type="entry name" value="Col_cuticle_N"/>
    <property type="match status" value="1"/>
</dbReference>
<feature type="non-terminal residue" evidence="5">
    <location>
        <position position="244"/>
    </location>
</feature>
<proteinExistence type="predicted"/>
<dbReference type="OrthoDB" id="5874926at2759"/>
<gene>
    <name evidence="5" type="ORF">CGOC_LOCUS6889</name>
</gene>
<feature type="compositionally biased region" description="Low complexity" evidence="2">
    <location>
        <begin position="120"/>
        <end position="149"/>
    </location>
</feature>
<dbReference type="InterPro" id="IPR002486">
    <property type="entry name" value="Col_cuticle_N"/>
</dbReference>
<dbReference type="GO" id="GO:0042302">
    <property type="term" value="F:structural constituent of cuticle"/>
    <property type="evidence" value="ECO:0007669"/>
    <property type="project" value="InterPro"/>
</dbReference>
<evidence type="ECO:0000256" key="3">
    <source>
        <dbReference type="SAM" id="Phobius"/>
    </source>
</evidence>
<evidence type="ECO:0000256" key="2">
    <source>
        <dbReference type="SAM" id="MobiDB-lite"/>
    </source>
</evidence>
<evidence type="ECO:0000313" key="6">
    <source>
        <dbReference type="Proteomes" id="UP000271889"/>
    </source>
</evidence>
<dbReference type="PANTHER" id="PTHR24637:SF262">
    <property type="entry name" value="CUTICLE COLLAGEN 34-RELATED"/>
    <property type="match status" value="1"/>
</dbReference>
<keyword evidence="1" id="KW-0677">Repeat</keyword>
<evidence type="ECO:0000256" key="1">
    <source>
        <dbReference type="ARBA" id="ARBA00022737"/>
    </source>
</evidence>
<dbReference type="PANTHER" id="PTHR24637">
    <property type="entry name" value="COLLAGEN"/>
    <property type="match status" value="1"/>
</dbReference>
<keyword evidence="3" id="KW-0472">Membrane</keyword>
<keyword evidence="3" id="KW-1133">Transmembrane helix</keyword>
<keyword evidence="3" id="KW-0812">Transmembrane</keyword>
<dbReference type="EMBL" id="UYRV01023074">
    <property type="protein sequence ID" value="VDK72976.1"/>
    <property type="molecule type" value="Genomic_DNA"/>
</dbReference>
<feature type="transmembrane region" description="Helical" evidence="3">
    <location>
        <begin position="30"/>
        <end position="54"/>
    </location>
</feature>
<protein>
    <recommendedName>
        <fullName evidence="4">Nematode cuticle collagen N-terminal domain-containing protein</fullName>
    </recommendedName>
</protein>
<feature type="compositionally biased region" description="Pro residues" evidence="2">
    <location>
        <begin position="211"/>
        <end position="244"/>
    </location>
</feature>
<dbReference type="Proteomes" id="UP000271889">
    <property type="component" value="Unassembled WGS sequence"/>
</dbReference>
<accession>A0A3P6SEH1</accession>
<evidence type="ECO:0000259" key="4">
    <source>
        <dbReference type="SMART" id="SM01088"/>
    </source>
</evidence>
<dbReference type="Pfam" id="PF01484">
    <property type="entry name" value="Col_cuticle_N"/>
    <property type="match status" value="1"/>
</dbReference>
<feature type="domain" description="Nematode cuticle collagen N-terminal" evidence="4">
    <location>
        <begin position="30"/>
        <end position="82"/>
    </location>
</feature>
<keyword evidence="6" id="KW-1185">Reference proteome</keyword>
<organism evidence="5 6">
    <name type="scientific">Cylicostephanus goldi</name>
    <name type="common">Nematode worm</name>
    <dbReference type="NCBI Taxonomy" id="71465"/>
    <lineage>
        <taxon>Eukaryota</taxon>
        <taxon>Metazoa</taxon>
        <taxon>Ecdysozoa</taxon>
        <taxon>Nematoda</taxon>
        <taxon>Chromadorea</taxon>
        <taxon>Rhabditida</taxon>
        <taxon>Rhabditina</taxon>
        <taxon>Rhabditomorpha</taxon>
        <taxon>Strongyloidea</taxon>
        <taxon>Strongylidae</taxon>
        <taxon>Cylicostephanus</taxon>
    </lineage>
</organism>
<feature type="region of interest" description="Disordered" evidence="2">
    <location>
        <begin position="188"/>
        <end position="244"/>
    </location>
</feature>
<sequence length="244" mass="24875">MLVNVDAKVERVCKAYNSMDIDGRIKAYRFVGYAAVTFSAVAVLSVCITLPLVYNYARHIRRVAHHELLQCKVSARDVLEDATKLPEANRTTRSLVRRQYEEESMEAPATSAPQGPPPAAVGGYSPPVSTATSGYSASSGAGAYPAPVSTATSGYSPPTAAVGGGYSSATSAVSGNYCQGCCLPGPQGPPGPPGRPGRPGKAGAPGAPGNPGRPPQLPCEPITPPPCRPCPPGPPGPPGETGPA</sequence>
<dbReference type="AlphaFoldDB" id="A0A3P6SEH1"/>
<feature type="region of interest" description="Disordered" evidence="2">
    <location>
        <begin position="89"/>
        <end position="152"/>
    </location>
</feature>
<reference evidence="5 6" key="1">
    <citation type="submission" date="2018-11" db="EMBL/GenBank/DDBJ databases">
        <authorList>
            <consortium name="Pathogen Informatics"/>
        </authorList>
    </citation>
    <scope>NUCLEOTIDE SEQUENCE [LARGE SCALE GENOMIC DNA]</scope>
</reference>